<keyword evidence="6" id="KW-1185">Reference proteome</keyword>
<evidence type="ECO:0000256" key="1">
    <source>
        <dbReference type="ARBA" id="ARBA00022574"/>
    </source>
</evidence>
<protein>
    <recommendedName>
        <fullName evidence="4">Anaphase-promoting complex subunit 4-like WD40 domain-containing protein</fullName>
    </recommendedName>
</protein>
<dbReference type="Pfam" id="PF00400">
    <property type="entry name" value="WD40"/>
    <property type="match status" value="3"/>
</dbReference>
<organism evidence="5 6">
    <name type="scientific">Stentor coeruleus</name>
    <dbReference type="NCBI Taxonomy" id="5963"/>
    <lineage>
        <taxon>Eukaryota</taxon>
        <taxon>Sar</taxon>
        <taxon>Alveolata</taxon>
        <taxon>Ciliophora</taxon>
        <taxon>Postciliodesmatophora</taxon>
        <taxon>Heterotrichea</taxon>
        <taxon>Heterotrichida</taxon>
        <taxon>Stentoridae</taxon>
        <taxon>Stentor</taxon>
    </lineage>
</organism>
<dbReference type="SUPFAM" id="SSF50978">
    <property type="entry name" value="WD40 repeat-like"/>
    <property type="match status" value="1"/>
</dbReference>
<dbReference type="PROSITE" id="PS50082">
    <property type="entry name" value="WD_REPEATS_2"/>
    <property type="match status" value="2"/>
</dbReference>
<evidence type="ECO:0000256" key="2">
    <source>
        <dbReference type="ARBA" id="ARBA00022737"/>
    </source>
</evidence>
<keyword evidence="1 3" id="KW-0853">WD repeat</keyword>
<reference evidence="5 6" key="1">
    <citation type="submission" date="2016-11" db="EMBL/GenBank/DDBJ databases">
        <title>The macronuclear genome of Stentor coeruleus: a giant cell with tiny introns.</title>
        <authorList>
            <person name="Slabodnick M."/>
            <person name="Ruby J.G."/>
            <person name="Reiff S.B."/>
            <person name="Swart E.C."/>
            <person name="Gosai S."/>
            <person name="Prabakaran S."/>
            <person name="Witkowska E."/>
            <person name="Larue G.E."/>
            <person name="Fisher S."/>
            <person name="Freeman R.M."/>
            <person name="Gunawardena J."/>
            <person name="Chu W."/>
            <person name="Stover N.A."/>
            <person name="Gregory B.D."/>
            <person name="Nowacki M."/>
            <person name="Derisi J."/>
            <person name="Roy S.W."/>
            <person name="Marshall W.F."/>
            <person name="Sood P."/>
        </authorList>
    </citation>
    <scope>NUCLEOTIDE SEQUENCE [LARGE SCALE GENOMIC DNA]</scope>
    <source>
        <strain evidence="5">WM001</strain>
    </source>
</reference>
<feature type="domain" description="Anaphase-promoting complex subunit 4-like WD40" evidence="4">
    <location>
        <begin position="12"/>
        <end position="72"/>
    </location>
</feature>
<evidence type="ECO:0000259" key="4">
    <source>
        <dbReference type="Pfam" id="PF12894"/>
    </source>
</evidence>
<evidence type="ECO:0000313" key="5">
    <source>
        <dbReference type="EMBL" id="OMJ88727.1"/>
    </source>
</evidence>
<dbReference type="Gene3D" id="2.130.10.10">
    <property type="entry name" value="YVTN repeat-like/Quinoprotein amine dehydrogenase"/>
    <property type="match status" value="2"/>
</dbReference>
<dbReference type="Proteomes" id="UP000187209">
    <property type="component" value="Unassembled WGS sequence"/>
</dbReference>
<dbReference type="InterPro" id="IPR036322">
    <property type="entry name" value="WD40_repeat_dom_sf"/>
</dbReference>
<dbReference type="Pfam" id="PF12894">
    <property type="entry name" value="ANAPC4_WD40"/>
    <property type="match status" value="1"/>
</dbReference>
<dbReference type="InterPro" id="IPR001680">
    <property type="entry name" value="WD40_rpt"/>
</dbReference>
<dbReference type="PANTHER" id="PTHR47822:SF2">
    <property type="entry name" value="F-BOX AND WD-40 DOMAIN PROTEIN 7"/>
    <property type="match status" value="1"/>
</dbReference>
<keyword evidence="2" id="KW-0677">Repeat</keyword>
<name>A0A1R2CI87_9CILI</name>
<accession>A0A1R2CI87</accession>
<dbReference type="PROSITE" id="PS00678">
    <property type="entry name" value="WD_REPEATS_1"/>
    <property type="match status" value="1"/>
</dbReference>
<dbReference type="InterPro" id="IPR019775">
    <property type="entry name" value="WD40_repeat_CS"/>
</dbReference>
<dbReference type="PROSITE" id="PS50294">
    <property type="entry name" value="WD_REPEATS_REGION"/>
    <property type="match status" value="1"/>
</dbReference>
<sequence length="333" mass="37193">METLRNLFHEYSTGENEAEIFSLRWSSDDSHIATGCSDGNIKLYSAPYGTFIRSMNCKLTPETYPVTSVRWRPDKGINKTKNVLLATTCDGGIFHWHASSGKILHTLKLTDNQALSCDYNNEGTSFAIGCKDRSVKIFDEGNKEKVADLAGGNVQQLGHDNRIMSVKWIDYNFILTGGWDNNIIVWDLRNNQVVRSFYGPRVYGDSLDIKGDLILAGSYNIEEQVQIWSMGEGRCVFSENLTNGDSSCKAYAAQFSRYDNGNAFAVGGVGGTQFYIYDTEAKKPFGVLNNVNKGVYSLDFAHNSDRIALGCGDGSMKVFRYIDRLEENEDLED</sequence>
<dbReference type="PANTHER" id="PTHR47822">
    <property type="entry name" value="CARBOHYDRATE BINDING DOMAIN CONTAINING PROTEIN"/>
    <property type="match status" value="1"/>
</dbReference>
<feature type="repeat" description="WD" evidence="3">
    <location>
        <begin position="156"/>
        <end position="196"/>
    </location>
</feature>
<gene>
    <name evidence="5" type="ORF">SteCoe_9269</name>
</gene>
<proteinExistence type="predicted"/>
<dbReference type="SMART" id="SM00320">
    <property type="entry name" value="WD40"/>
    <property type="match status" value="5"/>
</dbReference>
<evidence type="ECO:0000256" key="3">
    <source>
        <dbReference type="PROSITE-ProRule" id="PRU00221"/>
    </source>
</evidence>
<dbReference type="InterPro" id="IPR015943">
    <property type="entry name" value="WD40/YVTN_repeat-like_dom_sf"/>
</dbReference>
<comment type="caution">
    <text evidence="5">The sequence shown here is derived from an EMBL/GenBank/DDBJ whole genome shotgun (WGS) entry which is preliminary data.</text>
</comment>
<dbReference type="OrthoDB" id="27537at2759"/>
<dbReference type="AlphaFoldDB" id="A0A1R2CI87"/>
<dbReference type="EMBL" id="MPUH01000143">
    <property type="protein sequence ID" value="OMJ88727.1"/>
    <property type="molecule type" value="Genomic_DNA"/>
</dbReference>
<dbReference type="InterPro" id="IPR024977">
    <property type="entry name" value="Apc4-like_WD40_dom"/>
</dbReference>
<evidence type="ECO:0000313" key="6">
    <source>
        <dbReference type="Proteomes" id="UP000187209"/>
    </source>
</evidence>
<feature type="repeat" description="WD" evidence="3">
    <location>
        <begin position="13"/>
        <end position="54"/>
    </location>
</feature>